<dbReference type="EMBL" id="BDGG01000006">
    <property type="protein sequence ID" value="GAV00344.1"/>
    <property type="molecule type" value="Genomic_DNA"/>
</dbReference>
<sequence>MSNTKTDLVDNISLQLSVDVQIAAEKFIDSKKGALSVVYEDGTFGLSDTKPEESQGSKFIFDRDVTRNCRGTFFETHDRLDSFNQRPQ</sequence>
<dbReference type="AlphaFoldDB" id="A0A1D1VN43"/>
<organism evidence="1 2">
    <name type="scientific">Ramazzottius varieornatus</name>
    <name type="common">Water bear</name>
    <name type="synonym">Tardigrade</name>
    <dbReference type="NCBI Taxonomy" id="947166"/>
    <lineage>
        <taxon>Eukaryota</taxon>
        <taxon>Metazoa</taxon>
        <taxon>Ecdysozoa</taxon>
        <taxon>Tardigrada</taxon>
        <taxon>Eutardigrada</taxon>
        <taxon>Parachela</taxon>
        <taxon>Hypsibioidea</taxon>
        <taxon>Ramazzottiidae</taxon>
        <taxon>Ramazzottius</taxon>
    </lineage>
</organism>
<comment type="caution">
    <text evidence="1">The sequence shown here is derived from an EMBL/GenBank/DDBJ whole genome shotgun (WGS) entry which is preliminary data.</text>
</comment>
<dbReference type="Proteomes" id="UP000186922">
    <property type="component" value="Unassembled WGS sequence"/>
</dbReference>
<reference evidence="1 2" key="1">
    <citation type="journal article" date="2016" name="Nat. Commun.">
        <title>Extremotolerant tardigrade genome and improved radiotolerance of human cultured cells by tardigrade-unique protein.</title>
        <authorList>
            <person name="Hashimoto T."/>
            <person name="Horikawa D.D."/>
            <person name="Saito Y."/>
            <person name="Kuwahara H."/>
            <person name="Kozuka-Hata H."/>
            <person name="Shin-I T."/>
            <person name="Minakuchi Y."/>
            <person name="Ohishi K."/>
            <person name="Motoyama A."/>
            <person name="Aizu T."/>
            <person name="Enomoto A."/>
            <person name="Kondo K."/>
            <person name="Tanaka S."/>
            <person name="Hara Y."/>
            <person name="Koshikawa S."/>
            <person name="Sagara H."/>
            <person name="Miura T."/>
            <person name="Yokobori S."/>
            <person name="Miyagawa K."/>
            <person name="Suzuki Y."/>
            <person name="Kubo T."/>
            <person name="Oyama M."/>
            <person name="Kohara Y."/>
            <person name="Fujiyama A."/>
            <person name="Arakawa K."/>
            <person name="Katayama T."/>
            <person name="Toyoda A."/>
            <person name="Kunieda T."/>
        </authorList>
    </citation>
    <scope>NUCLEOTIDE SEQUENCE [LARGE SCALE GENOMIC DNA]</scope>
    <source>
        <strain evidence="1 2">YOKOZUNA-1</strain>
    </source>
</reference>
<gene>
    <name evidence="1" type="primary">RvY_11207-1</name>
    <name evidence="1" type="synonym">RvY_11207.1</name>
    <name evidence="1" type="ORF">RvY_11207</name>
</gene>
<protein>
    <submittedName>
        <fullName evidence="1">Uncharacterized protein</fullName>
    </submittedName>
</protein>
<evidence type="ECO:0000313" key="2">
    <source>
        <dbReference type="Proteomes" id="UP000186922"/>
    </source>
</evidence>
<keyword evidence="2" id="KW-1185">Reference proteome</keyword>
<name>A0A1D1VN43_RAMVA</name>
<evidence type="ECO:0000313" key="1">
    <source>
        <dbReference type="EMBL" id="GAV00344.1"/>
    </source>
</evidence>
<proteinExistence type="predicted"/>
<accession>A0A1D1VN43</accession>